<evidence type="ECO:0008006" key="3">
    <source>
        <dbReference type="Google" id="ProtNLM"/>
    </source>
</evidence>
<name>A0ABR7X3Z8_9SPHI</name>
<dbReference type="Proteomes" id="UP000618754">
    <property type="component" value="Unassembled WGS sequence"/>
</dbReference>
<dbReference type="Gene3D" id="3.40.50.150">
    <property type="entry name" value="Vaccinia Virus protein VP39"/>
    <property type="match status" value="1"/>
</dbReference>
<dbReference type="EMBL" id="JACWMW010000002">
    <property type="protein sequence ID" value="MBD1385318.1"/>
    <property type="molecule type" value="Genomic_DNA"/>
</dbReference>
<gene>
    <name evidence="1" type="ORF">IDJ75_08510</name>
</gene>
<organism evidence="1 2">
    <name type="scientific">Mucilaginibacter rigui</name>
    <dbReference type="NCBI Taxonomy" id="534635"/>
    <lineage>
        <taxon>Bacteria</taxon>
        <taxon>Pseudomonadati</taxon>
        <taxon>Bacteroidota</taxon>
        <taxon>Sphingobacteriia</taxon>
        <taxon>Sphingobacteriales</taxon>
        <taxon>Sphingobacteriaceae</taxon>
        <taxon>Mucilaginibacter</taxon>
    </lineage>
</organism>
<sequence>MSDELTAILSEIRYDIQNIHDDANICLDTHFNDRAKAIDLIDFHIIDRIDALLPGATDAELEKLKQCAEKAKYRLEETDRRLFKALREQIRSGNYAEGTFKKMICNYCGGDFSPPNKVGYDTLDLFINGLLFHRHPPQATVEREQEMVFYQQTPARIILELAERARLMPGDIFFDIGSGLGLVPILVNLLSGAKTTGVECEPAYCDYATTCASKLNLANVAFINTQAQIGDYTGGTVFFMYTPFGGAMMQQMLEVLKKESLKRTIRIFTYGPCSPIIARQSWLRCINGPAEDAYILYEFKSRDGNTPTIAPISGTI</sequence>
<accession>A0ABR7X3Z8</accession>
<dbReference type="RefSeq" id="WP_191175199.1">
    <property type="nucleotide sequence ID" value="NZ_JACWMW010000002.1"/>
</dbReference>
<protein>
    <recommendedName>
        <fullName evidence="3">Methyltransferase domain-containing protein</fullName>
    </recommendedName>
</protein>
<keyword evidence="2" id="KW-1185">Reference proteome</keyword>
<evidence type="ECO:0000313" key="1">
    <source>
        <dbReference type="EMBL" id="MBD1385318.1"/>
    </source>
</evidence>
<dbReference type="SUPFAM" id="SSF53335">
    <property type="entry name" value="S-adenosyl-L-methionine-dependent methyltransferases"/>
    <property type="match status" value="1"/>
</dbReference>
<dbReference type="InterPro" id="IPR029063">
    <property type="entry name" value="SAM-dependent_MTases_sf"/>
</dbReference>
<reference evidence="1 2" key="1">
    <citation type="submission" date="2020-09" db="EMBL/GenBank/DDBJ databases">
        <title>Novel species of Mucilaginibacter isolated from a glacier on the Tibetan Plateau.</title>
        <authorList>
            <person name="Liu Q."/>
            <person name="Xin Y.-H."/>
        </authorList>
    </citation>
    <scope>NUCLEOTIDE SEQUENCE [LARGE SCALE GENOMIC DNA]</scope>
    <source>
        <strain evidence="1 2">CGMCC 1.13878</strain>
    </source>
</reference>
<proteinExistence type="predicted"/>
<comment type="caution">
    <text evidence="1">The sequence shown here is derived from an EMBL/GenBank/DDBJ whole genome shotgun (WGS) entry which is preliminary data.</text>
</comment>
<evidence type="ECO:0000313" key="2">
    <source>
        <dbReference type="Proteomes" id="UP000618754"/>
    </source>
</evidence>